<protein>
    <recommendedName>
        <fullName evidence="2">DUF3301 domain-containing protein</fullName>
    </recommendedName>
</protein>
<dbReference type="Pfam" id="PF11743">
    <property type="entry name" value="DUF3301"/>
    <property type="match status" value="1"/>
</dbReference>
<gene>
    <name evidence="1" type="ORF">MNBD_GAMMA22-2428</name>
</gene>
<reference evidence="1" key="1">
    <citation type="submission" date="2018-06" db="EMBL/GenBank/DDBJ databases">
        <authorList>
            <person name="Zhirakovskaya E."/>
        </authorList>
    </citation>
    <scope>NUCLEOTIDE SEQUENCE</scope>
</reference>
<evidence type="ECO:0008006" key="2">
    <source>
        <dbReference type="Google" id="ProtNLM"/>
    </source>
</evidence>
<proteinExistence type="predicted"/>
<accession>A0A3B1AL53</accession>
<dbReference type="AlphaFoldDB" id="A0A3B1AL53"/>
<evidence type="ECO:0000313" key="1">
    <source>
        <dbReference type="EMBL" id="VAW94614.1"/>
    </source>
</evidence>
<dbReference type="InterPro" id="IPR021732">
    <property type="entry name" value="DUF3301"/>
</dbReference>
<organism evidence="1">
    <name type="scientific">hydrothermal vent metagenome</name>
    <dbReference type="NCBI Taxonomy" id="652676"/>
    <lineage>
        <taxon>unclassified sequences</taxon>
        <taxon>metagenomes</taxon>
        <taxon>ecological metagenomes</taxon>
    </lineage>
</organism>
<dbReference type="EMBL" id="UOFS01000018">
    <property type="protein sequence ID" value="VAW94614.1"/>
    <property type="molecule type" value="Genomic_DNA"/>
</dbReference>
<name>A0A3B1AL53_9ZZZZ</name>
<sequence>MSEYLFSLLLIFIVWYVIDSIRVKEIAVKHCKRLCQSQEFCLLDETVEKFSTRALRDQSGLLKLHRIYLFQYTLDDLQRHHGKITMLGHRVVCVEFEHDEYLQTLNA</sequence>